<dbReference type="InterPro" id="IPR006015">
    <property type="entry name" value="Universal_stress_UspA"/>
</dbReference>
<sequence>MEETYVDAVGVDTTTTETTASSKNKKKLKVMVAIDESKNSFYALEWAVEHLKDVMSAEPETDQEGGLLTLVHVNPSASATDSVPELMKKAGVQSTNLFTPALELCRAKMVKTETMILEGDPKEMICQAVEQNHVDLLVVGRRGLGMIKRAFLGSVSDYCVQHAQSPVLIVRPPKETSTSK</sequence>
<evidence type="ECO:0000259" key="1">
    <source>
        <dbReference type="Pfam" id="PF00582"/>
    </source>
</evidence>
<dbReference type="Pfam" id="PF00582">
    <property type="entry name" value="Usp"/>
    <property type="match status" value="1"/>
</dbReference>
<accession>A0A397YC19</accession>
<organism evidence="2 3">
    <name type="scientific">Brassica campestris</name>
    <name type="common">Field mustard</name>
    <dbReference type="NCBI Taxonomy" id="3711"/>
    <lineage>
        <taxon>Eukaryota</taxon>
        <taxon>Viridiplantae</taxon>
        <taxon>Streptophyta</taxon>
        <taxon>Embryophyta</taxon>
        <taxon>Tracheophyta</taxon>
        <taxon>Spermatophyta</taxon>
        <taxon>Magnoliopsida</taxon>
        <taxon>eudicotyledons</taxon>
        <taxon>Gunneridae</taxon>
        <taxon>Pentapetalae</taxon>
        <taxon>rosids</taxon>
        <taxon>malvids</taxon>
        <taxon>Brassicales</taxon>
        <taxon>Brassicaceae</taxon>
        <taxon>Brassiceae</taxon>
        <taxon>Brassica</taxon>
    </lineage>
</organism>
<protein>
    <recommendedName>
        <fullName evidence="1">UspA domain-containing protein</fullName>
    </recommendedName>
</protein>
<dbReference type="SUPFAM" id="SSF52402">
    <property type="entry name" value="Adenine nucleotide alpha hydrolases-like"/>
    <property type="match status" value="1"/>
</dbReference>
<dbReference type="Gene3D" id="3.40.50.620">
    <property type="entry name" value="HUPs"/>
    <property type="match status" value="1"/>
</dbReference>
<dbReference type="InterPro" id="IPR006016">
    <property type="entry name" value="UspA"/>
</dbReference>
<dbReference type="PANTHER" id="PTHR31964:SF124">
    <property type="entry name" value="ADENINE NUCLEOTIDE ALPHA HYDROLASES-LIKE SUPERFAMILY PROTEIN"/>
    <property type="match status" value="1"/>
</dbReference>
<evidence type="ECO:0000313" key="2">
    <source>
        <dbReference type="EMBL" id="RID47433.1"/>
    </source>
</evidence>
<dbReference type="PANTHER" id="PTHR31964">
    <property type="entry name" value="ADENINE NUCLEOTIDE ALPHA HYDROLASES-LIKE SUPERFAMILY PROTEIN"/>
    <property type="match status" value="1"/>
</dbReference>
<gene>
    <name evidence="2" type="ORF">BRARA_I04027</name>
</gene>
<feature type="domain" description="UspA" evidence="1">
    <location>
        <begin position="29"/>
        <end position="171"/>
    </location>
</feature>
<name>A0A397YC19_BRACM</name>
<dbReference type="PRINTS" id="PR01438">
    <property type="entry name" value="UNVRSLSTRESS"/>
</dbReference>
<dbReference type="InterPro" id="IPR014729">
    <property type="entry name" value="Rossmann-like_a/b/a_fold"/>
</dbReference>
<dbReference type="EMBL" id="CM010636">
    <property type="protein sequence ID" value="RID47433.1"/>
    <property type="molecule type" value="Genomic_DNA"/>
</dbReference>
<reference evidence="2 3" key="1">
    <citation type="submission" date="2018-06" db="EMBL/GenBank/DDBJ databases">
        <title>WGS assembly of Brassica rapa FPsc.</title>
        <authorList>
            <person name="Bowman J."/>
            <person name="Kohchi T."/>
            <person name="Yamato K."/>
            <person name="Jenkins J."/>
            <person name="Shu S."/>
            <person name="Ishizaki K."/>
            <person name="Yamaoka S."/>
            <person name="Nishihama R."/>
            <person name="Nakamura Y."/>
            <person name="Berger F."/>
            <person name="Adam C."/>
            <person name="Aki S."/>
            <person name="Althoff F."/>
            <person name="Araki T."/>
            <person name="Arteaga-Vazquez M."/>
            <person name="Balasubrmanian S."/>
            <person name="Bauer D."/>
            <person name="Boehm C."/>
            <person name="Briginshaw L."/>
            <person name="Caballero-Perez J."/>
            <person name="Catarino B."/>
            <person name="Chen F."/>
            <person name="Chiyoda S."/>
            <person name="Chovatia M."/>
            <person name="Davies K."/>
            <person name="Delmans M."/>
            <person name="Demura T."/>
            <person name="Dierschke T."/>
            <person name="Dolan L."/>
            <person name="Dorantes-Acosta A."/>
            <person name="Eklund D."/>
            <person name="Florent S."/>
            <person name="Flores-Sandoval E."/>
            <person name="Fujiyama A."/>
            <person name="Fukuzawa H."/>
            <person name="Galik B."/>
            <person name="Grimanelli D."/>
            <person name="Grimwood J."/>
            <person name="Grossniklaus U."/>
            <person name="Hamada T."/>
            <person name="Haseloff J."/>
            <person name="Hetherington A."/>
            <person name="Higo A."/>
            <person name="Hirakawa Y."/>
            <person name="Hundley H."/>
            <person name="Ikeda Y."/>
            <person name="Inoue K."/>
            <person name="Inoue S."/>
            <person name="Ishida S."/>
            <person name="Jia Q."/>
            <person name="Kakita M."/>
            <person name="Kanazawa T."/>
            <person name="Kawai Y."/>
            <person name="Kawashima T."/>
            <person name="Kennedy M."/>
            <person name="Kinose K."/>
            <person name="Kinoshita T."/>
            <person name="Kohara Y."/>
            <person name="Koide E."/>
            <person name="Komatsu K."/>
            <person name="Kopischke S."/>
            <person name="Kubo M."/>
            <person name="Kyozuka J."/>
            <person name="Lagercrantz U."/>
            <person name="Lin S."/>
            <person name="Lindquist E."/>
            <person name="Lipzen A."/>
            <person name="Lu C."/>
            <person name="Luna E."/>
            <person name="Martienssen R."/>
            <person name="Minamino N."/>
            <person name="Mizutani M."/>
            <person name="Mizutani M."/>
            <person name="Mochizuki N."/>
            <person name="Monte I."/>
            <person name="Mosher R."/>
            <person name="Nagasaki H."/>
            <person name="Nakagami H."/>
            <person name="Naramoto S."/>
            <person name="Nishitani K."/>
            <person name="Ohtani M."/>
            <person name="Okamoto T."/>
            <person name="Okumura M."/>
            <person name="Phillips J."/>
            <person name="Pollak B."/>
            <person name="Reinders A."/>
            <person name="Roevekamp M."/>
            <person name="Sano R."/>
            <person name="Sawa S."/>
            <person name="Schmid M."/>
            <person name="Shirakawa M."/>
            <person name="Solano R."/>
            <person name="Spunde A."/>
            <person name="Suetsugu N."/>
            <person name="Sugano S."/>
            <person name="Sugiyama A."/>
            <person name="Sun R."/>
            <person name="Suzuki Y."/>
            <person name="Takenaka M."/>
            <person name="Takezawa D."/>
            <person name="Tomogane H."/>
            <person name="Tsuzuki M."/>
            <person name="Ueda T."/>
            <person name="Umeda M."/>
            <person name="Ward J."/>
            <person name="Watanabe Y."/>
            <person name="Yazaki K."/>
            <person name="Yokoyama R."/>
            <person name="Yoshitake Y."/>
            <person name="Yotsui I."/>
            <person name="Zachgo S."/>
            <person name="Schmutz J."/>
        </authorList>
    </citation>
    <scope>NUCLEOTIDE SEQUENCE [LARGE SCALE GENOMIC DNA]</scope>
    <source>
        <strain evidence="3">cv. B-3</strain>
    </source>
</reference>
<dbReference type="CDD" id="cd23659">
    <property type="entry name" value="USP_At3g01520-like"/>
    <property type="match status" value="1"/>
</dbReference>
<evidence type="ECO:0000313" key="3">
    <source>
        <dbReference type="Proteomes" id="UP000264353"/>
    </source>
</evidence>
<dbReference type="AlphaFoldDB" id="A0A397YC19"/>
<dbReference type="Proteomes" id="UP000264353">
    <property type="component" value="Chromosome A9"/>
</dbReference>
<proteinExistence type="predicted"/>